<name>A0A4R2T5A6_9PAST</name>
<dbReference type="InterPro" id="IPR024269">
    <property type="entry name" value="DUF3791"/>
</dbReference>
<organism evidence="1 2">
    <name type="scientific">Cricetibacter osteomyelitidis</name>
    <dbReference type="NCBI Taxonomy" id="1521931"/>
    <lineage>
        <taxon>Bacteria</taxon>
        <taxon>Pseudomonadati</taxon>
        <taxon>Pseudomonadota</taxon>
        <taxon>Gammaproteobacteria</taxon>
        <taxon>Pasteurellales</taxon>
        <taxon>Pasteurellaceae</taxon>
        <taxon>Cricetibacter</taxon>
    </lineage>
</organism>
<dbReference type="AlphaFoldDB" id="A0A4R2T5A6"/>
<keyword evidence="2" id="KW-1185">Reference proteome</keyword>
<sequence>MPPEMRFFIYLVEYYAKAKNISGKQVLELFNRLDITRLVYDMYDIYHVERLENAFADIDKLILERA</sequence>
<comment type="caution">
    <text evidence="1">The sequence shown here is derived from an EMBL/GenBank/DDBJ whole genome shotgun (WGS) entry which is preliminary data.</text>
</comment>
<dbReference type="EMBL" id="SLYB01000006">
    <property type="protein sequence ID" value="TCP96014.1"/>
    <property type="molecule type" value="Genomic_DNA"/>
</dbReference>
<protein>
    <submittedName>
        <fullName evidence="1">Uncharacterized protein DUF3791</fullName>
    </submittedName>
</protein>
<accession>A0A4R2T5A6</accession>
<dbReference type="OrthoDB" id="7068343at2"/>
<reference evidence="1 2" key="1">
    <citation type="submission" date="2019-03" db="EMBL/GenBank/DDBJ databases">
        <title>Genomic Encyclopedia of Type Strains, Phase IV (KMG-IV): sequencing the most valuable type-strain genomes for metagenomic binning, comparative biology and taxonomic classification.</title>
        <authorList>
            <person name="Goeker M."/>
        </authorList>
    </citation>
    <scope>NUCLEOTIDE SEQUENCE [LARGE SCALE GENOMIC DNA]</scope>
    <source>
        <strain evidence="1 2">DSM 28404</strain>
    </source>
</reference>
<evidence type="ECO:0000313" key="1">
    <source>
        <dbReference type="EMBL" id="TCP96014.1"/>
    </source>
</evidence>
<proteinExistence type="predicted"/>
<evidence type="ECO:0000313" key="2">
    <source>
        <dbReference type="Proteomes" id="UP000295763"/>
    </source>
</evidence>
<dbReference type="Proteomes" id="UP000295763">
    <property type="component" value="Unassembled WGS sequence"/>
</dbReference>
<dbReference type="Pfam" id="PF12668">
    <property type="entry name" value="DUF3791"/>
    <property type="match status" value="1"/>
</dbReference>
<gene>
    <name evidence="1" type="ORF">EDC44_10673</name>
</gene>